<evidence type="ECO:0008006" key="2">
    <source>
        <dbReference type="Google" id="ProtNLM"/>
    </source>
</evidence>
<dbReference type="Gene3D" id="3.10.20.90">
    <property type="entry name" value="Phosphatidylinositol 3-kinase Catalytic Subunit, Chain A, domain 1"/>
    <property type="match status" value="1"/>
</dbReference>
<dbReference type="AlphaFoldDB" id="A0A0B6YC08"/>
<organism evidence="1">
    <name type="scientific">Arion vulgaris</name>
    <dbReference type="NCBI Taxonomy" id="1028688"/>
    <lineage>
        <taxon>Eukaryota</taxon>
        <taxon>Metazoa</taxon>
        <taxon>Spiralia</taxon>
        <taxon>Lophotrochozoa</taxon>
        <taxon>Mollusca</taxon>
        <taxon>Gastropoda</taxon>
        <taxon>Heterobranchia</taxon>
        <taxon>Euthyneura</taxon>
        <taxon>Panpulmonata</taxon>
        <taxon>Eupulmonata</taxon>
        <taxon>Stylommatophora</taxon>
        <taxon>Helicina</taxon>
        <taxon>Arionoidea</taxon>
        <taxon>Arionidae</taxon>
        <taxon>Arion</taxon>
    </lineage>
</organism>
<evidence type="ECO:0000313" key="1">
    <source>
        <dbReference type="EMBL" id="CEK53361.1"/>
    </source>
</evidence>
<feature type="non-terminal residue" evidence="1">
    <location>
        <position position="1"/>
    </location>
</feature>
<gene>
    <name evidence="1" type="primary">ORF20038</name>
</gene>
<sequence length="87" mass="10166">VEQLIRSAVDRPSYTVEVFLMDKTSKNLILTSGFKTTVQQLNEQMMKEFNLPKNYSDIFTLWIGSKSLELQLKLEYEVVKALQQYNT</sequence>
<protein>
    <recommendedName>
        <fullName evidence="2">Ras-associating domain-containing protein</fullName>
    </recommendedName>
</protein>
<dbReference type="EMBL" id="HACG01006496">
    <property type="protein sequence ID" value="CEK53361.1"/>
    <property type="molecule type" value="Transcribed_RNA"/>
</dbReference>
<name>A0A0B6YC08_9EUPU</name>
<reference evidence="1" key="1">
    <citation type="submission" date="2014-12" db="EMBL/GenBank/DDBJ databases">
        <title>Insight into the proteome of Arion vulgaris.</title>
        <authorList>
            <person name="Aradska J."/>
            <person name="Bulat T."/>
            <person name="Smidak R."/>
            <person name="Sarate P."/>
            <person name="Gangsoo J."/>
            <person name="Sialana F."/>
            <person name="Bilban M."/>
            <person name="Lubec G."/>
        </authorList>
    </citation>
    <scope>NUCLEOTIDE SEQUENCE</scope>
    <source>
        <tissue evidence="1">Skin</tissue>
    </source>
</reference>
<proteinExistence type="predicted"/>
<accession>A0A0B6YC08</accession>
<feature type="non-terminal residue" evidence="1">
    <location>
        <position position="87"/>
    </location>
</feature>